<proteinExistence type="predicted"/>
<dbReference type="EMBL" id="JARAKH010000049">
    <property type="protein sequence ID" value="KAK8375988.1"/>
    <property type="molecule type" value="Genomic_DNA"/>
</dbReference>
<evidence type="ECO:0008006" key="3">
    <source>
        <dbReference type="Google" id="ProtNLM"/>
    </source>
</evidence>
<name>A0AAW0SKV8_SCYPA</name>
<dbReference type="CDD" id="cd00303">
    <property type="entry name" value="retropepsin_like"/>
    <property type="match status" value="1"/>
</dbReference>
<reference evidence="1 2" key="1">
    <citation type="submission" date="2023-03" db="EMBL/GenBank/DDBJ databases">
        <title>High-quality genome of Scylla paramamosain provides insights in environmental adaptation.</title>
        <authorList>
            <person name="Zhang L."/>
        </authorList>
    </citation>
    <scope>NUCLEOTIDE SEQUENCE [LARGE SCALE GENOMIC DNA]</scope>
    <source>
        <strain evidence="1">LZ_2023a</strain>
        <tissue evidence="1">Muscle</tissue>
    </source>
</reference>
<evidence type="ECO:0000313" key="1">
    <source>
        <dbReference type="EMBL" id="KAK8375988.1"/>
    </source>
</evidence>
<evidence type="ECO:0000313" key="2">
    <source>
        <dbReference type="Proteomes" id="UP001487740"/>
    </source>
</evidence>
<comment type="caution">
    <text evidence="1">The sequence shown here is derived from an EMBL/GenBank/DDBJ whole genome shotgun (WGS) entry which is preliminary data.</text>
</comment>
<protein>
    <recommendedName>
        <fullName evidence="3">Aspartic peptidase DDI1-type domain-containing protein</fullName>
    </recommendedName>
</protein>
<sequence length="214" mass="23707">MIRRMKCKNLCERPQYEPKGFLAEVAQERRREARVSMPLFLEEVPYSRMSLPPIVPVEVEGTEVAALIHTASHISLISSALVQQLGVKQDVLPDTSVPPSPLAACSGTPWLVEGKMRYVELSLRGSKHVTQLHVARDLPTDLVLGVDFLRKARVHVSFPESAITLPSGGTQETKVAFLTTKEMTQHHRRTTNAAAATTTTTTNNWAARSYSSNY</sequence>
<dbReference type="SUPFAM" id="SSF50630">
    <property type="entry name" value="Acid proteases"/>
    <property type="match status" value="1"/>
</dbReference>
<dbReference type="InterPro" id="IPR021109">
    <property type="entry name" value="Peptidase_aspartic_dom_sf"/>
</dbReference>
<keyword evidence="2" id="KW-1185">Reference proteome</keyword>
<dbReference type="AlphaFoldDB" id="A0AAW0SKV8"/>
<gene>
    <name evidence="1" type="ORF">O3P69_008604</name>
</gene>
<organism evidence="1 2">
    <name type="scientific">Scylla paramamosain</name>
    <name type="common">Mud crab</name>
    <dbReference type="NCBI Taxonomy" id="85552"/>
    <lineage>
        <taxon>Eukaryota</taxon>
        <taxon>Metazoa</taxon>
        <taxon>Ecdysozoa</taxon>
        <taxon>Arthropoda</taxon>
        <taxon>Crustacea</taxon>
        <taxon>Multicrustacea</taxon>
        <taxon>Malacostraca</taxon>
        <taxon>Eumalacostraca</taxon>
        <taxon>Eucarida</taxon>
        <taxon>Decapoda</taxon>
        <taxon>Pleocyemata</taxon>
        <taxon>Brachyura</taxon>
        <taxon>Eubrachyura</taxon>
        <taxon>Portunoidea</taxon>
        <taxon>Portunidae</taxon>
        <taxon>Portuninae</taxon>
        <taxon>Scylla</taxon>
    </lineage>
</organism>
<dbReference type="Proteomes" id="UP001487740">
    <property type="component" value="Unassembled WGS sequence"/>
</dbReference>
<dbReference type="Gene3D" id="2.40.70.10">
    <property type="entry name" value="Acid Proteases"/>
    <property type="match status" value="1"/>
</dbReference>
<accession>A0AAW0SKV8</accession>